<organism evidence="12 13">
    <name type="scientific">Desulfolithobacter dissulfuricans</name>
    <dbReference type="NCBI Taxonomy" id="2795293"/>
    <lineage>
        <taxon>Bacteria</taxon>
        <taxon>Pseudomonadati</taxon>
        <taxon>Thermodesulfobacteriota</taxon>
        <taxon>Desulfobulbia</taxon>
        <taxon>Desulfobulbales</taxon>
        <taxon>Desulfobulbaceae</taxon>
        <taxon>Desulfolithobacter</taxon>
    </lineage>
</organism>
<evidence type="ECO:0000313" key="12">
    <source>
        <dbReference type="EMBL" id="BCO08253.1"/>
    </source>
</evidence>
<dbReference type="PANTHER" id="PTHR43498">
    <property type="entry name" value="FERREDOXIN:COB-COM HETERODISULFIDE REDUCTASE SUBUNIT A"/>
    <property type="match status" value="1"/>
</dbReference>
<dbReference type="SUPFAM" id="SSF51905">
    <property type="entry name" value="FAD/NAD(P)-binding domain"/>
    <property type="match status" value="1"/>
</dbReference>
<evidence type="ECO:0000313" key="13">
    <source>
        <dbReference type="Proteomes" id="UP001063350"/>
    </source>
</evidence>
<dbReference type="Gene3D" id="3.50.50.60">
    <property type="entry name" value="FAD/NAD(P)-binding domain"/>
    <property type="match status" value="1"/>
</dbReference>
<evidence type="ECO:0000256" key="1">
    <source>
        <dbReference type="ARBA" id="ARBA00001974"/>
    </source>
</evidence>
<comment type="cofactor">
    <cofactor evidence="1">
        <name>FAD</name>
        <dbReference type="ChEBI" id="CHEBI:57692"/>
    </cofactor>
</comment>
<feature type="domain" description="FAD/NAD(P)-binding" evidence="10">
    <location>
        <begin position="298"/>
        <end position="421"/>
    </location>
</feature>
<evidence type="ECO:0000259" key="10">
    <source>
        <dbReference type="Pfam" id="PF07992"/>
    </source>
</evidence>
<gene>
    <name evidence="12" type="ORF">GF1_06290</name>
</gene>
<feature type="domain" description="FAD/NAD(P)-binding" evidence="10">
    <location>
        <begin position="595"/>
        <end position="705"/>
    </location>
</feature>
<keyword evidence="4" id="KW-0479">Metal-binding</keyword>
<dbReference type="Pfam" id="PF00037">
    <property type="entry name" value="Fer4"/>
    <property type="match status" value="1"/>
</dbReference>
<dbReference type="Gene3D" id="3.40.50.720">
    <property type="entry name" value="NAD(P)-binding Rossmann-like Domain"/>
    <property type="match status" value="2"/>
</dbReference>
<dbReference type="GO" id="GO:0051539">
    <property type="term" value="F:4 iron, 4 sulfur cluster binding"/>
    <property type="evidence" value="ECO:0007669"/>
    <property type="project" value="UniProtKB-KW"/>
</dbReference>
<keyword evidence="5" id="KW-0274">FAD</keyword>
<dbReference type="PANTHER" id="PTHR43498:SF1">
    <property type="entry name" value="COB--COM HETERODISULFIDE REDUCTASE IRON-SULFUR SUBUNIT A"/>
    <property type="match status" value="1"/>
</dbReference>
<keyword evidence="13" id="KW-1185">Reference proteome</keyword>
<evidence type="ECO:0000259" key="9">
    <source>
        <dbReference type="Pfam" id="PF00037"/>
    </source>
</evidence>
<dbReference type="InterPro" id="IPR036188">
    <property type="entry name" value="FAD/NAD-bd_sf"/>
</dbReference>
<dbReference type="RefSeq" id="WP_267928163.1">
    <property type="nucleotide sequence ID" value="NZ_AP024233.1"/>
</dbReference>
<dbReference type="InterPro" id="IPR017896">
    <property type="entry name" value="4Fe4S_Fe-S-bd"/>
</dbReference>
<dbReference type="GO" id="GO:0016491">
    <property type="term" value="F:oxidoreductase activity"/>
    <property type="evidence" value="ECO:0007669"/>
    <property type="project" value="UniProtKB-KW"/>
</dbReference>
<proteinExistence type="inferred from homology"/>
<dbReference type="InterPro" id="IPR023753">
    <property type="entry name" value="FAD/NAD-binding_dom"/>
</dbReference>
<evidence type="ECO:0000256" key="7">
    <source>
        <dbReference type="ARBA" id="ARBA00023004"/>
    </source>
</evidence>
<evidence type="ECO:0000256" key="4">
    <source>
        <dbReference type="ARBA" id="ARBA00022723"/>
    </source>
</evidence>
<feature type="domain" description="4Fe-4S ferredoxin-type" evidence="11">
    <location>
        <begin position="938"/>
        <end position="985"/>
    </location>
</feature>
<keyword evidence="3" id="KW-0004">4Fe-4S</keyword>
<evidence type="ECO:0008006" key="14">
    <source>
        <dbReference type="Google" id="ProtNLM"/>
    </source>
</evidence>
<evidence type="ECO:0000259" key="11">
    <source>
        <dbReference type="Pfam" id="PF13187"/>
    </source>
</evidence>
<name>A0A915TYR8_9BACT</name>
<keyword evidence="6" id="KW-0560">Oxidoreductase</keyword>
<evidence type="ECO:0000256" key="8">
    <source>
        <dbReference type="ARBA" id="ARBA00023014"/>
    </source>
</evidence>
<sequence>MSRLSGSVLIVGGGIAGVQAALDLADSGFRVHLVERSPAIGGTMSQLDKTFPTNDCSACILSPKLVECGRHLNINLLTLSELTGLVGEPGHFTATVVQQPRYVDPDRCIACGRCAEVCPKSAKSGFNLGLNRRKAAYLQYPQAVPLKYVLDPEACIYLKKPGRCGFCARECPADAINFDDHPRTHHLEVGSVILSPGFKPFDPGVLDFTGYGRLDNVVTSMEFERLLSPSGPTMGQLKRPSDGSEPRRIAWLQCVGSRDNNRACHGYCSSVCCMYAIKQAVIAREHAAGKLESAIFFMDMRTHGKEFEHYYQRARVSGADFHRARIHTVHPAGNGNLRLHWADEQGKLHDRDFDLVVLSVGLEMDPRVVALAGDLGVELDRDNFIATTDFSPLATSRPGVYVCGAAAEPKDIPQSVMEASGAALEVQRDLSAARWTETRQPQYPEERDVFAEPPRIGVFVCSCGINIASVVDVAAVTEYAATLPGVVYSHNNLFSCSQDTIDQMASTIRDQRLNRVVVASCSPRTHEDLFQETLQEAGINRYLFEMANIRDQDSWVHQNQPGAATEKAKDLVRMAVARVRYRQPLPENRVAVNKSVLVVGAGVAGLTAALSLADQGYPVTLVERDLRPGGQAWSLFRTWQGSRIHPWLESLCARAENHPDITLKTGTEVVEASGSVGRFKTTLADGQVLEHGVTVLATGGEPYQPTEYLYGRHPRVHTLLEMDRKIMDEPEQIAGVSQAVFIHCVGSRVAERTWCSRVCCTHAIDQALKLRELRPEMDIIMLYRDIRTYGQREHLYQEARAAGIVFVRYDLDHLPRVDESEGTLQVVVRDPILGREILLHPDLLILATAVVPREQTGAVAKLYKCAVNGDGFLLEAHMKLRPVDFATDGVFLAGLCHYPKPVDETIVQAKAAAARAGRILAHDAVPAESLTAEVQAGKCVGCGLCVQVCPYAAVILEDDSGQAAVNSGLCKGCGACVAGCRSGAISLKNGDDEQLMAAVEAALS</sequence>
<dbReference type="PROSITE" id="PS00198">
    <property type="entry name" value="4FE4S_FER_1"/>
    <property type="match status" value="2"/>
</dbReference>
<feature type="domain" description="4Fe-4S ferredoxin-type" evidence="9">
    <location>
        <begin position="102"/>
        <end position="122"/>
    </location>
</feature>
<evidence type="ECO:0000256" key="3">
    <source>
        <dbReference type="ARBA" id="ARBA00022485"/>
    </source>
</evidence>
<keyword evidence="8" id="KW-0411">Iron-sulfur</keyword>
<evidence type="ECO:0000256" key="5">
    <source>
        <dbReference type="ARBA" id="ARBA00022827"/>
    </source>
</evidence>
<dbReference type="GO" id="GO:0046872">
    <property type="term" value="F:metal ion binding"/>
    <property type="evidence" value="ECO:0007669"/>
    <property type="project" value="UniProtKB-KW"/>
</dbReference>
<dbReference type="InterPro" id="IPR039650">
    <property type="entry name" value="HdrA-like"/>
</dbReference>
<dbReference type="SUPFAM" id="SSF51971">
    <property type="entry name" value="Nucleotide-binding domain"/>
    <property type="match status" value="1"/>
</dbReference>
<evidence type="ECO:0000256" key="2">
    <source>
        <dbReference type="ARBA" id="ARBA00006561"/>
    </source>
</evidence>
<keyword evidence="5" id="KW-0285">Flavoprotein</keyword>
<dbReference type="SUPFAM" id="SSF54862">
    <property type="entry name" value="4Fe-4S ferredoxins"/>
    <property type="match status" value="1"/>
</dbReference>
<dbReference type="Pfam" id="PF13187">
    <property type="entry name" value="Fer4_9"/>
    <property type="match status" value="1"/>
</dbReference>
<dbReference type="Proteomes" id="UP001063350">
    <property type="component" value="Chromosome"/>
</dbReference>
<accession>A0A915TYR8</accession>
<dbReference type="KEGG" id="ddu:GF1_06290"/>
<dbReference type="Pfam" id="PF12831">
    <property type="entry name" value="FAD_oxidored"/>
    <property type="match status" value="1"/>
</dbReference>
<dbReference type="Pfam" id="PF07992">
    <property type="entry name" value="Pyr_redox_2"/>
    <property type="match status" value="2"/>
</dbReference>
<comment type="similarity">
    <text evidence="2">Belongs to the HdrA family.</text>
</comment>
<dbReference type="Gene3D" id="3.30.70.20">
    <property type="match status" value="2"/>
</dbReference>
<reference evidence="12" key="1">
    <citation type="submission" date="2020-12" db="EMBL/GenBank/DDBJ databases">
        <title>Desulfobium dissulfuricans gen. nov., sp. nov., a novel mesophilic, sulfate-reducing bacterium isolated from a deep-sea hydrothermal vent.</title>
        <authorList>
            <person name="Hashimoto Y."/>
            <person name="Tame A."/>
            <person name="Sawayama S."/>
            <person name="Miyazaki J."/>
            <person name="Takai K."/>
            <person name="Nakagawa S."/>
        </authorList>
    </citation>
    <scope>NUCLEOTIDE SEQUENCE</scope>
    <source>
        <strain evidence="12">GF1</strain>
    </source>
</reference>
<keyword evidence="7" id="KW-0408">Iron</keyword>
<dbReference type="EMBL" id="AP024233">
    <property type="protein sequence ID" value="BCO08253.1"/>
    <property type="molecule type" value="Genomic_DNA"/>
</dbReference>
<dbReference type="InterPro" id="IPR017900">
    <property type="entry name" value="4Fe4S_Fe_S_CS"/>
</dbReference>
<dbReference type="AlphaFoldDB" id="A0A915TYR8"/>
<protein>
    <recommendedName>
        <fullName evidence="14">Heterodisulfide reductase</fullName>
    </recommendedName>
</protein>
<evidence type="ECO:0000256" key="6">
    <source>
        <dbReference type="ARBA" id="ARBA00023002"/>
    </source>
</evidence>